<dbReference type="GO" id="GO:0022857">
    <property type="term" value="F:transmembrane transporter activity"/>
    <property type="evidence" value="ECO:0007669"/>
    <property type="project" value="InterPro"/>
</dbReference>
<feature type="transmembrane region" description="Helical" evidence="5">
    <location>
        <begin position="235"/>
        <end position="255"/>
    </location>
</feature>
<sequence>WAEWKRTVVAIALTFLCNVESSMLAMGEWPYMSTIDEDATSSFFGYATAANKAGHVSFAFVFAVWAHNISSIKIPMLAGRCVTLVAAVMYIFVEFIPSNRRWWMLVCYLLFGIGFGTSPLLRSYIARVTTDEQRSTAYALQNGAMVLSVIVGPIAQLAFSGLPYPGVTVIPPNIKLNIYTEMISQLFNATMPAIAGPMLTSMFALTGQQIVVIIVGLVALGLSIAFFLCKLGRRVSCVALFAFSNIIVIAGYIFTFPYPFVSAPMQPYNATTRTGCNPLEYSWCDSALVMNLIAWIVVLVICSAFALPSAAMSLDTIYSKMIGNIDQNVMQSLFVIADDVIQIVGPIFGSAVFTAIGINFIYIINGSIYILGTVMWLAAWKWLKHYN</sequence>
<feature type="transmembrane region" description="Helical" evidence="5">
    <location>
        <begin position="43"/>
        <end position="65"/>
    </location>
</feature>
<feature type="transmembrane region" description="Helical" evidence="5">
    <location>
        <begin position="102"/>
        <end position="125"/>
    </location>
</feature>
<evidence type="ECO:0000256" key="5">
    <source>
        <dbReference type="SAM" id="Phobius"/>
    </source>
</evidence>
<keyword evidence="6" id="KW-0732">Signal</keyword>
<reference evidence="7" key="1">
    <citation type="submission" date="2023-10" db="EMBL/GenBank/DDBJ databases">
        <title>Genome assembly of Pristionchus species.</title>
        <authorList>
            <person name="Yoshida K."/>
            <person name="Sommer R.J."/>
        </authorList>
    </citation>
    <scope>NUCLEOTIDE SEQUENCE</scope>
    <source>
        <strain evidence="7">RS0144</strain>
    </source>
</reference>
<evidence type="ECO:0000256" key="1">
    <source>
        <dbReference type="ARBA" id="ARBA00004141"/>
    </source>
</evidence>
<evidence type="ECO:0000256" key="3">
    <source>
        <dbReference type="ARBA" id="ARBA00022989"/>
    </source>
</evidence>
<keyword evidence="4 5" id="KW-0472">Membrane</keyword>
<dbReference type="PANTHER" id="PTHR23510:SF25">
    <property type="entry name" value="MFS DOMAIN-CONTAINING PROTEIN"/>
    <property type="match status" value="1"/>
</dbReference>
<dbReference type="Gene3D" id="1.20.1250.20">
    <property type="entry name" value="MFS general substrate transporter like domains"/>
    <property type="match status" value="1"/>
</dbReference>
<feature type="transmembrane region" description="Helical" evidence="5">
    <location>
        <begin position="333"/>
        <end position="356"/>
    </location>
</feature>
<comment type="caution">
    <text evidence="7">The sequence shown here is derived from an EMBL/GenBank/DDBJ whole genome shotgun (WGS) entry which is preliminary data.</text>
</comment>
<evidence type="ECO:0000256" key="2">
    <source>
        <dbReference type="ARBA" id="ARBA00022692"/>
    </source>
</evidence>
<feature type="transmembrane region" description="Helical" evidence="5">
    <location>
        <begin position="77"/>
        <end position="96"/>
    </location>
</feature>
<evidence type="ECO:0008006" key="9">
    <source>
        <dbReference type="Google" id="ProtNLM"/>
    </source>
</evidence>
<dbReference type="SUPFAM" id="SSF103473">
    <property type="entry name" value="MFS general substrate transporter"/>
    <property type="match status" value="1"/>
</dbReference>
<feature type="transmembrane region" description="Helical" evidence="5">
    <location>
        <begin position="207"/>
        <end position="228"/>
    </location>
</feature>
<dbReference type="EMBL" id="BTSX01000002">
    <property type="protein sequence ID" value="GMS86937.1"/>
    <property type="molecule type" value="Genomic_DNA"/>
</dbReference>
<keyword evidence="3 5" id="KW-1133">Transmembrane helix</keyword>
<proteinExistence type="predicted"/>
<comment type="subcellular location">
    <subcellularLocation>
        <location evidence="1">Membrane</location>
        <topology evidence="1">Multi-pass membrane protein</topology>
    </subcellularLocation>
</comment>
<evidence type="ECO:0000313" key="7">
    <source>
        <dbReference type="EMBL" id="GMS86937.1"/>
    </source>
</evidence>
<protein>
    <recommendedName>
        <fullName evidence="9">Membrane transporter</fullName>
    </recommendedName>
</protein>
<name>A0AAV5SUA0_9BILA</name>
<dbReference type="PANTHER" id="PTHR23510">
    <property type="entry name" value="INNER MEMBRANE TRANSPORT PROTEIN YAJR"/>
    <property type="match status" value="1"/>
</dbReference>
<dbReference type="InterPro" id="IPR011701">
    <property type="entry name" value="MFS"/>
</dbReference>
<feature type="chain" id="PRO_5043517879" description="Membrane transporter" evidence="6">
    <location>
        <begin position="22"/>
        <end position="387"/>
    </location>
</feature>
<dbReference type="InterPro" id="IPR051068">
    <property type="entry name" value="MFS_Domain-Containing_Protein"/>
</dbReference>
<accession>A0AAV5SUA0</accession>
<feature type="transmembrane region" description="Helical" evidence="5">
    <location>
        <begin position="362"/>
        <end position="383"/>
    </location>
</feature>
<dbReference type="Pfam" id="PF07690">
    <property type="entry name" value="MFS_1"/>
    <property type="match status" value="1"/>
</dbReference>
<gene>
    <name evidence="7" type="ORF">PENTCL1PPCAC_9112</name>
</gene>
<dbReference type="InterPro" id="IPR036259">
    <property type="entry name" value="MFS_trans_sf"/>
</dbReference>
<evidence type="ECO:0000256" key="4">
    <source>
        <dbReference type="ARBA" id="ARBA00023136"/>
    </source>
</evidence>
<dbReference type="AlphaFoldDB" id="A0AAV5SUA0"/>
<keyword evidence="2 5" id="KW-0812">Transmembrane</keyword>
<keyword evidence="8" id="KW-1185">Reference proteome</keyword>
<feature type="non-terminal residue" evidence="7">
    <location>
        <position position="1"/>
    </location>
</feature>
<evidence type="ECO:0000313" key="8">
    <source>
        <dbReference type="Proteomes" id="UP001432027"/>
    </source>
</evidence>
<evidence type="ECO:0000256" key="6">
    <source>
        <dbReference type="SAM" id="SignalP"/>
    </source>
</evidence>
<organism evidence="7 8">
    <name type="scientific">Pristionchus entomophagus</name>
    <dbReference type="NCBI Taxonomy" id="358040"/>
    <lineage>
        <taxon>Eukaryota</taxon>
        <taxon>Metazoa</taxon>
        <taxon>Ecdysozoa</taxon>
        <taxon>Nematoda</taxon>
        <taxon>Chromadorea</taxon>
        <taxon>Rhabditida</taxon>
        <taxon>Rhabditina</taxon>
        <taxon>Diplogasteromorpha</taxon>
        <taxon>Diplogasteroidea</taxon>
        <taxon>Neodiplogasteridae</taxon>
        <taxon>Pristionchus</taxon>
    </lineage>
</organism>
<dbReference type="Proteomes" id="UP001432027">
    <property type="component" value="Unassembled WGS sequence"/>
</dbReference>
<feature type="transmembrane region" description="Helical" evidence="5">
    <location>
        <begin position="137"/>
        <end position="159"/>
    </location>
</feature>
<feature type="signal peptide" evidence="6">
    <location>
        <begin position="1"/>
        <end position="21"/>
    </location>
</feature>
<dbReference type="GO" id="GO:0005765">
    <property type="term" value="C:lysosomal membrane"/>
    <property type="evidence" value="ECO:0007669"/>
    <property type="project" value="TreeGrafter"/>
</dbReference>
<feature type="transmembrane region" description="Helical" evidence="5">
    <location>
        <begin position="292"/>
        <end position="312"/>
    </location>
</feature>